<dbReference type="PROSITE" id="PS51005">
    <property type="entry name" value="NAC"/>
    <property type="match status" value="1"/>
</dbReference>
<dbReference type="Proteomes" id="UP000077755">
    <property type="component" value="Chromosome 6"/>
</dbReference>
<evidence type="ECO:0000256" key="3">
    <source>
        <dbReference type="ARBA" id="ARBA00023163"/>
    </source>
</evidence>
<dbReference type="PANTHER" id="PTHR31719:SF94">
    <property type="entry name" value="PROTEIN ATAF2"/>
    <property type="match status" value="1"/>
</dbReference>
<dbReference type="InterPro" id="IPR003441">
    <property type="entry name" value="NAC-dom"/>
</dbReference>
<gene>
    <name evidence="7" type="ORF">DCAR_0626432</name>
</gene>
<keyword evidence="1" id="KW-0805">Transcription regulation</keyword>
<dbReference type="GO" id="GO:0006355">
    <property type="term" value="P:regulation of DNA-templated transcription"/>
    <property type="evidence" value="ECO:0007669"/>
    <property type="project" value="InterPro"/>
</dbReference>
<keyword evidence="4" id="KW-0539">Nucleus</keyword>
<evidence type="ECO:0000313" key="8">
    <source>
        <dbReference type="Proteomes" id="UP000077755"/>
    </source>
</evidence>
<dbReference type="GO" id="GO:0003677">
    <property type="term" value="F:DNA binding"/>
    <property type="evidence" value="ECO:0007669"/>
    <property type="project" value="UniProtKB-KW"/>
</dbReference>
<name>A0AAF0XFI9_DAUCS</name>
<feature type="domain" description="NAC" evidence="6">
    <location>
        <begin position="4"/>
        <end position="156"/>
    </location>
</feature>
<reference evidence="7" key="1">
    <citation type="journal article" date="2016" name="Nat. Genet.">
        <title>A high-quality carrot genome assembly provides new insights into carotenoid accumulation and asterid genome evolution.</title>
        <authorList>
            <person name="Iorizzo M."/>
            <person name="Ellison S."/>
            <person name="Senalik D."/>
            <person name="Zeng P."/>
            <person name="Satapoomin P."/>
            <person name="Huang J."/>
            <person name="Bowman M."/>
            <person name="Iovene M."/>
            <person name="Sanseverino W."/>
            <person name="Cavagnaro P."/>
            <person name="Yildiz M."/>
            <person name="Macko-Podgorni A."/>
            <person name="Moranska E."/>
            <person name="Grzebelus E."/>
            <person name="Grzebelus D."/>
            <person name="Ashrafi H."/>
            <person name="Zheng Z."/>
            <person name="Cheng S."/>
            <person name="Spooner D."/>
            <person name="Van Deynze A."/>
            <person name="Simon P."/>
        </authorList>
    </citation>
    <scope>NUCLEOTIDE SEQUENCE</scope>
    <source>
        <tissue evidence="7">Leaf</tissue>
    </source>
</reference>
<protein>
    <recommendedName>
        <fullName evidence="6">NAC domain-containing protein</fullName>
    </recommendedName>
</protein>
<sequence>MAELPLGCKFAPSDTEIFIYLDNKVNGHKHPNVKLDLVKELDIYESCPQDHQGLSKEECTYIFATRVGKYQTASHHSNRKTRDGKGSWKINRSSVKSTQGTKKLLTYYLKSENSSGEKEKRTDWHMLEYALEPANAEVKVNEGKVNETVLCQITKGKRYKNTEVTDAKQDGDSSPEDGTGLDKSGVKLMMNKSSQENQQNTAALANEEIILIDFFSGGVENQQNAAAPASEGTVFTDLGSDGVENQQNTAAPANKEIVFTDSGSDGVENQQNTAAPANKEIVLTDFFSDSVENQQNTAAPANEETVFNDLGLDGVENQQNTAAPANENIVFTDFFSSGVENQQNTAAPANEETVFNDLGLDGVENQQNTAAPANEDIVLTDMGSDGIENQQNTAAPANEDIVLTDLGSDGVESSQGHDLPKNTTSAAENDVDLSLRLCTGSQN</sequence>
<dbReference type="Pfam" id="PF02365">
    <property type="entry name" value="NAM"/>
    <property type="match status" value="1"/>
</dbReference>
<feature type="region of interest" description="Disordered" evidence="5">
    <location>
        <begin position="405"/>
        <end position="428"/>
    </location>
</feature>
<keyword evidence="8" id="KW-1185">Reference proteome</keyword>
<dbReference type="PANTHER" id="PTHR31719">
    <property type="entry name" value="NAC TRANSCRIPTION FACTOR 56"/>
    <property type="match status" value="1"/>
</dbReference>
<feature type="region of interest" description="Disordered" evidence="5">
    <location>
        <begin position="164"/>
        <end position="184"/>
    </location>
</feature>
<reference evidence="7" key="2">
    <citation type="submission" date="2022-03" db="EMBL/GenBank/DDBJ databases">
        <title>Draft title - Genomic analysis of global carrot germplasm unveils the trajectory of domestication and the origin of high carotenoid orange carrot.</title>
        <authorList>
            <person name="Iorizzo M."/>
            <person name="Ellison S."/>
            <person name="Senalik D."/>
            <person name="Macko-Podgorni A."/>
            <person name="Grzebelus D."/>
            <person name="Bostan H."/>
            <person name="Rolling W."/>
            <person name="Curaba J."/>
            <person name="Simon P."/>
        </authorList>
    </citation>
    <scope>NUCLEOTIDE SEQUENCE</scope>
    <source>
        <tissue evidence="7">Leaf</tissue>
    </source>
</reference>
<keyword evidence="3" id="KW-0804">Transcription</keyword>
<dbReference type="EMBL" id="CP093348">
    <property type="protein sequence ID" value="WOH07003.1"/>
    <property type="molecule type" value="Genomic_DNA"/>
</dbReference>
<dbReference type="KEGG" id="dcr:108226343"/>
<evidence type="ECO:0000313" key="7">
    <source>
        <dbReference type="EMBL" id="WOH07003.1"/>
    </source>
</evidence>
<accession>A0AAF0XFI9</accession>
<evidence type="ECO:0000256" key="2">
    <source>
        <dbReference type="ARBA" id="ARBA00023125"/>
    </source>
</evidence>
<organism evidence="7 8">
    <name type="scientific">Daucus carota subsp. sativus</name>
    <name type="common">Carrot</name>
    <dbReference type="NCBI Taxonomy" id="79200"/>
    <lineage>
        <taxon>Eukaryota</taxon>
        <taxon>Viridiplantae</taxon>
        <taxon>Streptophyta</taxon>
        <taxon>Embryophyta</taxon>
        <taxon>Tracheophyta</taxon>
        <taxon>Spermatophyta</taxon>
        <taxon>Magnoliopsida</taxon>
        <taxon>eudicotyledons</taxon>
        <taxon>Gunneridae</taxon>
        <taxon>Pentapetalae</taxon>
        <taxon>asterids</taxon>
        <taxon>campanulids</taxon>
        <taxon>Apiales</taxon>
        <taxon>Apiaceae</taxon>
        <taxon>Apioideae</taxon>
        <taxon>Scandiceae</taxon>
        <taxon>Daucinae</taxon>
        <taxon>Daucus</taxon>
        <taxon>Daucus sect. Daucus</taxon>
    </lineage>
</organism>
<feature type="region of interest" description="Disordered" evidence="5">
    <location>
        <begin position="73"/>
        <end position="93"/>
    </location>
</feature>
<evidence type="ECO:0000256" key="5">
    <source>
        <dbReference type="SAM" id="MobiDB-lite"/>
    </source>
</evidence>
<evidence type="ECO:0000256" key="4">
    <source>
        <dbReference type="ARBA" id="ARBA00023242"/>
    </source>
</evidence>
<evidence type="ECO:0000256" key="1">
    <source>
        <dbReference type="ARBA" id="ARBA00023015"/>
    </source>
</evidence>
<dbReference type="InterPro" id="IPR036093">
    <property type="entry name" value="NAC_dom_sf"/>
</dbReference>
<proteinExistence type="predicted"/>
<dbReference type="SUPFAM" id="SSF101941">
    <property type="entry name" value="NAC domain"/>
    <property type="match status" value="1"/>
</dbReference>
<keyword evidence="2" id="KW-0238">DNA-binding</keyword>
<evidence type="ECO:0000259" key="6">
    <source>
        <dbReference type="PROSITE" id="PS51005"/>
    </source>
</evidence>
<dbReference type="AlphaFoldDB" id="A0AAF0XFI9"/>
<feature type="compositionally biased region" description="Polar residues" evidence="5">
    <location>
        <begin position="411"/>
        <end position="427"/>
    </location>
</feature>
<dbReference type="Gene3D" id="2.170.150.80">
    <property type="entry name" value="NAC domain"/>
    <property type="match status" value="1"/>
</dbReference>